<organism evidence="1 2">
    <name type="scientific">Hesseltinella vesiculosa</name>
    <dbReference type="NCBI Taxonomy" id="101127"/>
    <lineage>
        <taxon>Eukaryota</taxon>
        <taxon>Fungi</taxon>
        <taxon>Fungi incertae sedis</taxon>
        <taxon>Mucoromycota</taxon>
        <taxon>Mucoromycotina</taxon>
        <taxon>Mucoromycetes</taxon>
        <taxon>Mucorales</taxon>
        <taxon>Cunninghamellaceae</taxon>
        <taxon>Hesseltinella</taxon>
    </lineage>
</organism>
<keyword evidence="2" id="KW-1185">Reference proteome</keyword>
<dbReference type="EMBL" id="MCGT01000046">
    <property type="protein sequence ID" value="ORX44788.1"/>
    <property type="molecule type" value="Genomic_DNA"/>
</dbReference>
<protein>
    <recommendedName>
        <fullName evidence="3">Ribosome-binding factor A</fullName>
    </recommendedName>
</protein>
<sequence length="191" mass="22156">MFRRFTTAVNHVAHVKKARKPQLDHVSDIMIPGQSLHYFRPHKVKTAHAILPHEQHLEVHKESSRPMYEYEAAPTLSQERMASRIHRALSTVYAVEPLPSPLITQAYLSLLDVKVSRNLRKCHVFYEPLSTSKAERGHVHRALIEHQDLLNKLIKQHAQLRKPIMVKFISDTQTKELKAIYDQLEKELGPQ</sequence>
<dbReference type="InterPro" id="IPR023799">
    <property type="entry name" value="RbfA_dom_sf"/>
</dbReference>
<dbReference type="Proteomes" id="UP000242146">
    <property type="component" value="Unassembled WGS sequence"/>
</dbReference>
<evidence type="ECO:0008006" key="3">
    <source>
        <dbReference type="Google" id="ProtNLM"/>
    </source>
</evidence>
<name>A0A1X2G4I3_9FUNG</name>
<dbReference type="SUPFAM" id="SSF89919">
    <property type="entry name" value="Ribosome-binding factor A, RbfA"/>
    <property type="match status" value="1"/>
</dbReference>
<evidence type="ECO:0000313" key="1">
    <source>
        <dbReference type="EMBL" id="ORX44788.1"/>
    </source>
</evidence>
<proteinExistence type="predicted"/>
<dbReference type="InterPro" id="IPR015946">
    <property type="entry name" value="KH_dom-like_a/b"/>
</dbReference>
<evidence type="ECO:0000313" key="2">
    <source>
        <dbReference type="Proteomes" id="UP000242146"/>
    </source>
</evidence>
<reference evidence="1 2" key="1">
    <citation type="submission" date="2016-07" db="EMBL/GenBank/DDBJ databases">
        <title>Pervasive Adenine N6-methylation of Active Genes in Fungi.</title>
        <authorList>
            <consortium name="DOE Joint Genome Institute"/>
            <person name="Mondo S.J."/>
            <person name="Dannebaum R.O."/>
            <person name="Kuo R.C."/>
            <person name="Labutti K."/>
            <person name="Haridas S."/>
            <person name="Kuo A."/>
            <person name="Salamov A."/>
            <person name="Ahrendt S.R."/>
            <person name="Lipzen A."/>
            <person name="Sullivan W."/>
            <person name="Andreopoulos W.B."/>
            <person name="Clum A."/>
            <person name="Lindquist E."/>
            <person name="Daum C."/>
            <person name="Ramamoorthy G.K."/>
            <person name="Gryganskyi A."/>
            <person name="Culley D."/>
            <person name="Magnuson J.K."/>
            <person name="James T.Y."/>
            <person name="O'Malley M.A."/>
            <person name="Stajich J.E."/>
            <person name="Spatafora J.W."/>
            <person name="Visel A."/>
            <person name="Grigoriev I.V."/>
        </authorList>
    </citation>
    <scope>NUCLEOTIDE SEQUENCE [LARGE SCALE GENOMIC DNA]</scope>
    <source>
        <strain evidence="1 2">NRRL 3301</strain>
    </source>
</reference>
<dbReference type="Pfam" id="PF02033">
    <property type="entry name" value="RBFA"/>
    <property type="match status" value="1"/>
</dbReference>
<gene>
    <name evidence="1" type="ORF">DM01DRAFT_1340305</name>
</gene>
<dbReference type="GO" id="GO:0006364">
    <property type="term" value="P:rRNA processing"/>
    <property type="evidence" value="ECO:0007669"/>
    <property type="project" value="InterPro"/>
</dbReference>
<accession>A0A1X2G4I3</accession>
<dbReference type="AlphaFoldDB" id="A0A1X2G4I3"/>
<dbReference type="InterPro" id="IPR000238">
    <property type="entry name" value="RbfA"/>
</dbReference>
<comment type="caution">
    <text evidence="1">The sequence shown here is derived from an EMBL/GenBank/DDBJ whole genome shotgun (WGS) entry which is preliminary data.</text>
</comment>
<dbReference type="OrthoDB" id="2250046at2759"/>
<dbReference type="Gene3D" id="3.30.300.20">
    <property type="match status" value="1"/>
</dbReference>